<protein>
    <submittedName>
        <fullName evidence="1">Uncharacterized protein</fullName>
    </submittedName>
</protein>
<dbReference type="PANTHER" id="PTHR42194">
    <property type="entry name" value="UPF0276 PROTEIN HI_1600"/>
    <property type="match status" value="1"/>
</dbReference>
<reference evidence="1 2" key="1">
    <citation type="submission" date="2016-06" db="EMBL/GenBank/DDBJ databases">
        <title>The sequenced genome of the ice-adhering bacterium Marinomonas primoryensis, from Antarctica.</title>
        <authorList>
            <person name="Graham L."/>
            <person name="Vance T.D.R."/>
            <person name="Davies P.L."/>
        </authorList>
    </citation>
    <scope>NUCLEOTIDE SEQUENCE [LARGE SCALE GENOMIC DNA]</scope>
    <source>
        <strain evidence="1 2">AceL</strain>
    </source>
</reference>
<organism evidence="1 2">
    <name type="scientific">Marinomonas primoryensis</name>
    <dbReference type="NCBI Taxonomy" id="178399"/>
    <lineage>
        <taxon>Bacteria</taxon>
        <taxon>Pseudomonadati</taxon>
        <taxon>Pseudomonadota</taxon>
        <taxon>Gammaproteobacteria</taxon>
        <taxon>Oceanospirillales</taxon>
        <taxon>Oceanospirillaceae</taxon>
        <taxon>Marinomonas</taxon>
    </lineage>
</organism>
<evidence type="ECO:0000313" key="2">
    <source>
        <dbReference type="Proteomes" id="UP000249898"/>
    </source>
</evidence>
<sequence length="308" mass="34867">MSPVLSEQALTQAEDAPFSSRFAERFLSRSGISLKPAYYKLILAELPDVGFFEIHAENYLSKGGPARHYLPLIRQHYPITIHGVGLSIGGEHPIDTQHLDRVARLVDEVEPEVFSEHLAWSSHDNAFLNDLLPVAYDEATLRRVCEHIDQIQARLKRQVLIENPSTYFEFNRSEMSEIAFLTEMSKRTGCGLLLDINNVEVSCFNHGQNPYHYMDAFPVHAVGQMHLAGHTTDSNLVVPLKIDSHDEPVSQDVWSLYQYTLALTGDCPTLIERDGNLPPMSILLEEANMANRIRESISPLEIRREHVI</sequence>
<dbReference type="AlphaFoldDB" id="A0A2Z4PNX0"/>
<name>A0A2Z4PNX0_9GAMM</name>
<dbReference type="OrthoDB" id="9763101at2"/>
<dbReference type="PANTHER" id="PTHR42194:SF1">
    <property type="entry name" value="UPF0276 PROTEIN HI_1600"/>
    <property type="match status" value="1"/>
</dbReference>
<accession>A0A2Z4PNX0</accession>
<dbReference type="NCBIfam" id="NF003818">
    <property type="entry name" value="PRK05409.1"/>
    <property type="match status" value="1"/>
</dbReference>
<dbReference type="RefSeq" id="WP_112135652.1">
    <property type="nucleotide sequence ID" value="NZ_CP016181.1"/>
</dbReference>
<evidence type="ECO:0000313" key="1">
    <source>
        <dbReference type="EMBL" id="AWX99134.1"/>
    </source>
</evidence>
<proteinExistence type="predicted"/>
<dbReference type="InterPro" id="IPR007801">
    <property type="entry name" value="MbnB/TglH/ChrH"/>
</dbReference>
<dbReference type="Gene3D" id="3.20.20.150">
    <property type="entry name" value="Divalent-metal-dependent TIM barrel enzymes"/>
    <property type="match status" value="1"/>
</dbReference>
<dbReference type="Proteomes" id="UP000249898">
    <property type="component" value="Chromosome"/>
</dbReference>
<dbReference type="Pfam" id="PF05114">
    <property type="entry name" value="MbnB_TglH_ChrH"/>
    <property type="match status" value="1"/>
</dbReference>
<gene>
    <name evidence="1" type="ORF">A8139_03300</name>
</gene>
<dbReference type="EMBL" id="CP016181">
    <property type="protein sequence ID" value="AWX99134.1"/>
    <property type="molecule type" value="Genomic_DNA"/>
</dbReference>